<keyword evidence="2" id="KW-1185">Reference proteome</keyword>
<proteinExistence type="predicted"/>
<evidence type="ECO:0000313" key="1">
    <source>
        <dbReference type="EMBL" id="KAJ4950822.1"/>
    </source>
</evidence>
<name>A0A9Q0JTD5_9MAGN</name>
<reference evidence="1" key="1">
    <citation type="journal article" date="2023" name="Plant J.">
        <title>The genome of the king protea, Protea cynaroides.</title>
        <authorList>
            <person name="Chang J."/>
            <person name="Duong T.A."/>
            <person name="Schoeman C."/>
            <person name="Ma X."/>
            <person name="Roodt D."/>
            <person name="Barker N."/>
            <person name="Li Z."/>
            <person name="Van de Peer Y."/>
            <person name="Mizrachi E."/>
        </authorList>
    </citation>
    <scope>NUCLEOTIDE SEQUENCE</scope>
    <source>
        <tissue evidence="1">Young leaves</tissue>
    </source>
</reference>
<dbReference type="AlphaFoldDB" id="A0A9Q0JTD5"/>
<sequence length="198" mass="21844">MTQRTLQPLNMGLGLNSPGLQIQVATHEMHPEVDLHFLPYSSGTSLGQWGGKTHPVLASSIFSSSGEFHLLFKSLHVHSGQVLNLQSLVIDRSEEVLLILLKFLFVSPRVLVVILYPFLIVFLPPQSTDSLIVFDIFTKLASIFGEGIQDSALEFAELKFGFNVTTDQSGSDITEQKKTIKKAQASNTKEKAKAKYQG</sequence>
<dbReference type="Proteomes" id="UP001141806">
    <property type="component" value="Unassembled WGS sequence"/>
</dbReference>
<accession>A0A9Q0JTD5</accession>
<protein>
    <submittedName>
        <fullName evidence="1">Uncharacterized protein</fullName>
    </submittedName>
</protein>
<organism evidence="1 2">
    <name type="scientific">Protea cynaroides</name>
    <dbReference type="NCBI Taxonomy" id="273540"/>
    <lineage>
        <taxon>Eukaryota</taxon>
        <taxon>Viridiplantae</taxon>
        <taxon>Streptophyta</taxon>
        <taxon>Embryophyta</taxon>
        <taxon>Tracheophyta</taxon>
        <taxon>Spermatophyta</taxon>
        <taxon>Magnoliopsida</taxon>
        <taxon>Proteales</taxon>
        <taxon>Proteaceae</taxon>
        <taxon>Protea</taxon>
    </lineage>
</organism>
<evidence type="ECO:0000313" key="2">
    <source>
        <dbReference type="Proteomes" id="UP001141806"/>
    </source>
</evidence>
<gene>
    <name evidence="1" type="ORF">NE237_027654</name>
</gene>
<comment type="caution">
    <text evidence="1">The sequence shown here is derived from an EMBL/GenBank/DDBJ whole genome shotgun (WGS) entry which is preliminary data.</text>
</comment>
<dbReference type="EMBL" id="JAMYWD010000012">
    <property type="protein sequence ID" value="KAJ4950822.1"/>
    <property type="molecule type" value="Genomic_DNA"/>
</dbReference>